<dbReference type="InterPro" id="IPR002937">
    <property type="entry name" value="Amino_oxidase"/>
</dbReference>
<dbReference type="SUPFAM" id="SSF51905">
    <property type="entry name" value="FAD/NAD(P)-binding domain"/>
    <property type="match status" value="2"/>
</dbReference>
<dbReference type="Gene3D" id="3.50.50.60">
    <property type="entry name" value="FAD/NAD(P)-binding domain"/>
    <property type="match status" value="2"/>
</dbReference>
<keyword evidence="2" id="KW-0560">Oxidoreductase</keyword>
<dbReference type="InterPro" id="IPR050281">
    <property type="entry name" value="Flavin_monoamine_oxidase"/>
</dbReference>
<evidence type="ECO:0000313" key="4">
    <source>
        <dbReference type="EMBL" id="CAB4768831.1"/>
    </source>
</evidence>
<dbReference type="PANTHER" id="PTHR10742">
    <property type="entry name" value="FLAVIN MONOAMINE OXIDASE"/>
    <property type="match status" value="1"/>
</dbReference>
<dbReference type="InterPro" id="IPR036188">
    <property type="entry name" value="FAD/NAD-bd_sf"/>
</dbReference>
<feature type="domain" description="Amine oxidase" evidence="3">
    <location>
        <begin position="2"/>
        <end position="68"/>
    </location>
</feature>
<feature type="domain" description="Amine oxidase" evidence="3">
    <location>
        <begin position="86"/>
        <end position="414"/>
    </location>
</feature>
<dbReference type="PRINTS" id="PR00419">
    <property type="entry name" value="ADXRDTASE"/>
</dbReference>
<evidence type="ECO:0000313" key="5">
    <source>
        <dbReference type="EMBL" id="CAB4834104.1"/>
    </source>
</evidence>
<evidence type="ECO:0000259" key="3">
    <source>
        <dbReference type="Pfam" id="PF01593"/>
    </source>
</evidence>
<dbReference type="EMBL" id="CAEZYR010000166">
    <property type="protein sequence ID" value="CAB4768831.1"/>
    <property type="molecule type" value="Genomic_DNA"/>
</dbReference>
<dbReference type="GO" id="GO:0016491">
    <property type="term" value="F:oxidoreductase activity"/>
    <property type="evidence" value="ECO:0007669"/>
    <property type="project" value="InterPro"/>
</dbReference>
<dbReference type="PANTHER" id="PTHR10742:SF386">
    <property type="entry name" value="LYSINE-SPECIFIC HISTONE DEMETHYLASE 1A"/>
    <property type="match status" value="1"/>
</dbReference>
<proteinExistence type="inferred from homology"/>
<dbReference type="EMBL" id="CAFBMH010000067">
    <property type="protein sequence ID" value="CAB4915155.1"/>
    <property type="molecule type" value="Genomic_DNA"/>
</dbReference>
<evidence type="ECO:0000256" key="2">
    <source>
        <dbReference type="ARBA" id="ARBA00023002"/>
    </source>
</evidence>
<dbReference type="Gene3D" id="3.90.660.10">
    <property type="match status" value="1"/>
</dbReference>
<protein>
    <submittedName>
        <fullName evidence="6">Unannotated protein</fullName>
    </submittedName>
</protein>
<accession>A0A6J7HF67</accession>
<reference evidence="6" key="1">
    <citation type="submission" date="2020-05" db="EMBL/GenBank/DDBJ databases">
        <authorList>
            <person name="Chiriac C."/>
            <person name="Salcher M."/>
            <person name="Ghai R."/>
            <person name="Kavagutti S V."/>
        </authorList>
    </citation>
    <scope>NUCLEOTIDE SEQUENCE</scope>
</reference>
<organism evidence="6">
    <name type="scientific">freshwater metagenome</name>
    <dbReference type="NCBI Taxonomy" id="449393"/>
    <lineage>
        <taxon>unclassified sequences</taxon>
        <taxon>metagenomes</taxon>
        <taxon>ecological metagenomes</taxon>
    </lineage>
</organism>
<sequence length="417" mass="43671">MRTRWGSDPFARGAFSFLPIGATTTDRLALAASIDRSIFFAGEATSTTHSGTVRGAVESGRRAVSEMLAAGAIASSRIVIIGAGAAGLAAAAELRSAGLASVVFEARDRIGGRVHTDRSLGAPVDLGASLVYDPTSGNPLVTLARQAGVTLDDVDDSIVVRDQRSHRRYDAAEIDTRLTAALERVGAGSRADAELAGALRTEAAASGLRDPELTYAVASRIDGIAGAAATEWAWRGYDEALRSHGGGVGAMTTQALPRGGFGALLAPLADGIDIRLGQVVSRLEWSRARPRVVTTSGEAPFDMVLVTLPVGVLQADSVVFDPPLPASTSAAIRRLGMGLVDHLALRFPRPFWDSSPTWLGFIGTTPGEWTTWRNLGPSTQQPIIVGRNAALVARAFDARSDAQVVASAMSALRLLRR</sequence>
<dbReference type="EMBL" id="CAFABA010000088">
    <property type="protein sequence ID" value="CAB4834104.1"/>
    <property type="molecule type" value="Genomic_DNA"/>
</dbReference>
<evidence type="ECO:0000256" key="1">
    <source>
        <dbReference type="ARBA" id="ARBA00005995"/>
    </source>
</evidence>
<dbReference type="AlphaFoldDB" id="A0A6J7HF67"/>
<evidence type="ECO:0000313" key="6">
    <source>
        <dbReference type="EMBL" id="CAB4915155.1"/>
    </source>
</evidence>
<gene>
    <name evidence="4" type="ORF">UFOPK2754_02982</name>
    <name evidence="5" type="ORF">UFOPK3139_01980</name>
    <name evidence="6" type="ORF">UFOPK3543_01764</name>
</gene>
<dbReference type="Pfam" id="PF01593">
    <property type="entry name" value="Amino_oxidase"/>
    <property type="match status" value="2"/>
</dbReference>
<name>A0A6J7HF67_9ZZZZ</name>
<comment type="similarity">
    <text evidence="1">Belongs to the flavin monoamine oxidase family.</text>
</comment>